<evidence type="ECO:0000313" key="3">
    <source>
        <dbReference type="EMBL" id="KAG0690318.1"/>
    </source>
</evidence>
<dbReference type="Pfam" id="PF11055">
    <property type="entry name" value="Gsf2"/>
    <property type="match status" value="1"/>
</dbReference>
<keyword evidence="2" id="KW-0812">Transmembrane</keyword>
<keyword evidence="2" id="KW-1133">Transmembrane helix</keyword>
<proteinExistence type="predicted"/>
<feature type="coiled-coil region" evidence="1">
    <location>
        <begin position="347"/>
        <end position="374"/>
    </location>
</feature>
<keyword evidence="2" id="KW-0472">Membrane</keyword>
<dbReference type="AlphaFoldDB" id="A0A9P7BI43"/>
<organism evidence="3 4">
    <name type="scientific">Pichia californica</name>
    <dbReference type="NCBI Taxonomy" id="460514"/>
    <lineage>
        <taxon>Eukaryota</taxon>
        <taxon>Fungi</taxon>
        <taxon>Dikarya</taxon>
        <taxon>Ascomycota</taxon>
        <taxon>Saccharomycotina</taxon>
        <taxon>Pichiomycetes</taxon>
        <taxon>Pichiales</taxon>
        <taxon>Pichiaceae</taxon>
        <taxon>Pichia</taxon>
    </lineage>
</organism>
<keyword evidence="1" id="KW-0175">Coiled coil</keyword>
<gene>
    <name evidence="3" type="primary">GSF2</name>
    <name evidence="3" type="ORF">C6P40_003242</name>
</gene>
<dbReference type="InterPro" id="IPR022757">
    <property type="entry name" value="Gsf2"/>
</dbReference>
<dbReference type="EMBL" id="PUHW01000036">
    <property type="protein sequence ID" value="KAG0690318.1"/>
    <property type="molecule type" value="Genomic_DNA"/>
</dbReference>
<evidence type="ECO:0000256" key="1">
    <source>
        <dbReference type="SAM" id="Coils"/>
    </source>
</evidence>
<evidence type="ECO:0000313" key="4">
    <source>
        <dbReference type="Proteomes" id="UP000697127"/>
    </source>
</evidence>
<dbReference type="Proteomes" id="UP000697127">
    <property type="component" value="Unassembled WGS sequence"/>
</dbReference>
<reference evidence="3" key="1">
    <citation type="submission" date="2020-11" db="EMBL/GenBank/DDBJ databases">
        <title>Kefir isolates.</title>
        <authorList>
            <person name="Marcisauskas S."/>
            <person name="Kim Y."/>
            <person name="Blasche S."/>
        </authorList>
    </citation>
    <scope>NUCLEOTIDE SEQUENCE</scope>
    <source>
        <strain evidence="3">Olga-1</strain>
    </source>
</reference>
<name>A0A9P7BI43_9ASCO</name>
<sequence length="375" mass="43648">MDFEIPKLILEDDTFDVYIRMKKSSESDFCFEVNDKTTFRDLFKIFTTVPMVFSPSIFYDKIPIGFKVSNYPGLLTRTGGILFEADADKEEFLINISNLDNKIKDNCLPGQLIIPVFKERTFLHHSIISLLLIWLYTDLPDFISPTPGICLTNYFTDLVVYILREYLNKHQQADIFYNDVHSPVGEIGQLIYFSFHIFKISLFYFILWAGLFNPYSWKKPSLANLSREDLLAVGWTGIKKSLKQGYQDAYRKKMTEKYGSIINIYNNGKLLYIRECFVTLNKGEGYDKVNKLENNNNNNSFILTAELLNKERQFLNDSLSKLPYKDAYDLLKKYRQSGPLNPCKELADLTEARFKELNEEIAAKDEKAKHSKKNE</sequence>
<keyword evidence="4" id="KW-1185">Reference proteome</keyword>
<accession>A0A9P7BI43</accession>
<protein>
    <submittedName>
        <fullName evidence="3">Glucose repression protein</fullName>
    </submittedName>
</protein>
<feature type="transmembrane region" description="Helical" evidence="2">
    <location>
        <begin position="190"/>
        <end position="212"/>
    </location>
</feature>
<comment type="caution">
    <text evidence="3">The sequence shown here is derived from an EMBL/GenBank/DDBJ whole genome shotgun (WGS) entry which is preliminary data.</text>
</comment>
<evidence type="ECO:0000256" key="2">
    <source>
        <dbReference type="SAM" id="Phobius"/>
    </source>
</evidence>